<gene>
    <name evidence="2" type="ORF">QTJ16_000862</name>
</gene>
<reference evidence="2" key="1">
    <citation type="submission" date="2023-06" db="EMBL/GenBank/DDBJ databases">
        <title>Draft genome of Marssonina rosae.</title>
        <authorList>
            <person name="Cheng Q."/>
        </authorList>
    </citation>
    <scope>NUCLEOTIDE SEQUENCE</scope>
    <source>
        <strain evidence="2">R4</strain>
    </source>
</reference>
<evidence type="ECO:0000313" key="2">
    <source>
        <dbReference type="EMBL" id="KAK2630042.1"/>
    </source>
</evidence>
<dbReference type="AlphaFoldDB" id="A0AAD9T6N9"/>
<name>A0AAD9T6N9_9HELO</name>
<evidence type="ECO:0000256" key="1">
    <source>
        <dbReference type="SAM" id="MobiDB-lite"/>
    </source>
</evidence>
<sequence length="494" mass="55016">MGRLESLTAMALGRGYYEDEVIETGELSLLFPQRFDDKGHPRNPETRRRERDHVRAANEVMQVTGVVEDSLAAKYKAQLSEQENHKEACVAARLMGIGKMIMAGGVWGVLGLRMRVLLYRPYSETGIMNILRNEQFIYRIPQILLAGFPIVVLNQVIEWVSLFVKVILKGRIKKISTLTKRETQAVDTVCDAFCYYITLHIRLFATLQNLHLIPPSRRFPSLLSFVPLSSASPMRMPPPQSLTRGSLLSLGMVFFQTISPLLVIMAHDQVKHAISNAIYTPIFRCLPRPTGDNPLSGLPIPAGMEPDTPDLADERTPQRSDEPTLRALEGLSALETGNGYSSDEEEVSHATLISFDVEPSEPVERSPGAWSAELRSTNEFRLPERAAYRVTGLTMLPPVFATECLREIAASFLLMPLEAIMVRTVGRAFRHSAGLGTADLWTVGPAIHGVGNLLAALTMQLAVTGLWWAGFTVRTQRRAEQLRKAKKEDEEVVE</sequence>
<organism evidence="2 3">
    <name type="scientific">Diplocarpon rosae</name>
    <dbReference type="NCBI Taxonomy" id="946125"/>
    <lineage>
        <taxon>Eukaryota</taxon>
        <taxon>Fungi</taxon>
        <taxon>Dikarya</taxon>
        <taxon>Ascomycota</taxon>
        <taxon>Pezizomycotina</taxon>
        <taxon>Leotiomycetes</taxon>
        <taxon>Helotiales</taxon>
        <taxon>Drepanopezizaceae</taxon>
        <taxon>Diplocarpon</taxon>
    </lineage>
</organism>
<proteinExistence type="predicted"/>
<feature type="region of interest" description="Disordered" evidence="1">
    <location>
        <begin position="294"/>
        <end position="328"/>
    </location>
</feature>
<comment type="caution">
    <text evidence="2">The sequence shown here is derived from an EMBL/GenBank/DDBJ whole genome shotgun (WGS) entry which is preliminary data.</text>
</comment>
<feature type="compositionally biased region" description="Basic and acidic residues" evidence="1">
    <location>
        <begin position="312"/>
        <end position="324"/>
    </location>
</feature>
<accession>A0AAD9T6N9</accession>
<dbReference type="Proteomes" id="UP001285354">
    <property type="component" value="Unassembled WGS sequence"/>
</dbReference>
<keyword evidence="3" id="KW-1185">Reference proteome</keyword>
<evidence type="ECO:0000313" key="3">
    <source>
        <dbReference type="Proteomes" id="UP001285354"/>
    </source>
</evidence>
<dbReference type="EMBL" id="JAUBYV010000001">
    <property type="protein sequence ID" value="KAK2630042.1"/>
    <property type="molecule type" value="Genomic_DNA"/>
</dbReference>
<protein>
    <submittedName>
        <fullName evidence="2">Uncharacterized protein</fullName>
    </submittedName>
</protein>